<proteinExistence type="predicted"/>
<evidence type="ECO:0008006" key="3">
    <source>
        <dbReference type="Google" id="ProtNLM"/>
    </source>
</evidence>
<dbReference type="EMBL" id="BOMG01000131">
    <property type="protein sequence ID" value="GID61630.1"/>
    <property type="molecule type" value="Genomic_DNA"/>
</dbReference>
<keyword evidence="2" id="KW-1185">Reference proteome</keyword>
<dbReference type="Proteomes" id="UP000612282">
    <property type="component" value="Unassembled WGS sequence"/>
</dbReference>
<sequence length="86" mass="10054">MGTDLATRATRPDLVLNQRHLLHVLREYESFYNEHRPHQDIANVRPLAPRPETITESDRLAHLNTRRCDRLGGLLHEYEHPSELHG</sequence>
<reference evidence="1 2" key="1">
    <citation type="submission" date="2021-01" db="EMBL/GenBank/DDBJ databases">
        <title>Whole genome shotgun sequence of Actinoplanes couchii NBRC 106145.</title>
        <authorList>
            <person name="Komaki H."/>
            <person name="Tamura T."/>
        </authorList>
    </citation>
    <scope>NUCLEOTIDE SEQUENCE [LARGE SCALE GENOMIC DNA]</scope>
    <source>
        <strain evidence="1 2">NBRC 106145</strain>
    </source>
</reference>
<evidence type="ECO:0000313" key="2">
    <source>
        <dbReference type="Proteomes" id="UP000612282"/>
    </source>
</evidence>
<accession>A0ABQ3XSZ7</accession>
<organism evidence="1 2">
    <name type="scientific">Actinoplanes couchii</name>
    <dbReference type="NCBI Taxonomy" id="403638"/>
    <lineage>
        <taxon>Bacteria</taxon>
        <taxon>Bacillati</taxon>
        <taxon>Actinomycetota</taxon>
        <taxon>Actinomycetes</taxon>
        <taxon>Micromonosporales</taxon>
        <taxon>Micromonosporaceae</taxon>
        <taxon>Actinoplanes</taxon>
    </lineage>
</organism>
<name>A0ABQ3XSZ7_9ACTN</name>
<dbReference type="RefSeq" id="WP_239146089.1">
    <property type="nucleotide sequence ID" value="NZ_BAAAQE010000002.1"/>
</dbReference>
<protein>
    <recommendedName>
        <fullName evidence="3">Integrase catalytic domain-containing protein</fullName>
    </recommendedName>
</protein>
<evidence type="ECO:0000313" key="1">
    <source>
        <dbReference type="EMBL" id="GID61630.1"/>
    </source>
</evidence>
<gene>
    <name evidence="1" type="ORF">Aco03nite_100340</name>
</gene>
<comment type="caution">
    <text evidence="1">The sequence shown here is derived from an EMBL/GenBank/DDBJ whole genome shotgun (WGS) entry which is preliminary data.</text>
</comment>